<evidence type="ECO:0000313" key="2">
    <source>
        <dbReference type="Proteomes" id="UP000594454"/>
    </source>
</evidence>
<organism evidence="1 2">
    <name type="scientific">Hermetia illucens</name>
    <name type="common">Black soldier fly</name>
    <dbReference type="NCBI Taxonomy" id="343691"/>
    <lineage>
        <taxon>Eukaryota</taxon>
        <taxon>Metazoa</taxon>
        <taxon>Ecdysozoa</taxon>
        <taxon>Arthropoda</taxon>
        <taxon>Hexapoda</taxon>
        <taxon>Insecta</taxon>
        <taxon>Pterygota</taxon>
        <taxon>Neoptera</taxon>
        <taxon>Endopterygota</taxon>
        <taxon>Diptera</taxon>
        <taxon>Brachycera</taxon>
        <taxon>Stratiomyomorpha</taxon>
        <taxon>Stratiomyidae</taxon>
        <taxon>Hermetiinae</taxon>
        <taxon>Hermetia</taxon>
    </lineage>
</organism>
<gene>
    <name evidence="1" type="ORF">HERILL_LOCUS7409</name>
</gene>
<dbReference type="Proteomes" id="UP000594454">
    <property type="component" value="Chromosome 3"/>
</dbReference>
<dbReference type="InParanoid" id="A0A7R8UPG9"/>
<keyword evidence="2" id="KW-1185">Reference proteome</keyword>
<dbReference type="AlphaFoldDB" id="A0A7R8UPG9"/>
<protein>
    <submittedName>
        <fullName evidence="1">Uncharacterized protein</fullName>
    </submittedName>
</protein>
<dbReference type="EMBL" id="LR899011">
    <property type="protein sequence ID" value="CAD7084521.1"/>
    <property type="molecule type" value="Genomic_DNA"/>
</dbReference>
<evidence type="ECO:0000313" key="1">
    <source>
        <dbReference type="EMBL" id="CAD7084521.1"/>
    </source>
</evidence>
<reference evidence="1 2" key="1">
    <citation type="submission" date="2020-11" db="EMBL/GenBank/DDBJ databases">
        <authorList>
            <person name="Wallbank WR R."/>
            <person name="Pardo Diaz C."/>
            <person name="Kozak K."/>
            <person name="Martin S."/>
            <person name="Jiggins C."/>
            <person name="Moest M."/>
            <person name="Warren A I."/>
            <person name="Generalovic N T."/>
            <person name="Byers J.R.P. K."/>
            <person name="Montejo-Kovacevich G."/>
            <person name="Yen C E."/>
        </authorList>
    </citation>
    <scope>NUCLEOTIDE SEQUENCE [LARGE SCALE GENOMIC DNA]</scope>
</reference>
<accession>A0A7R8UPG9</accession>
<sequence>MDWTKCKNIKLPNFVTEVTEELLNAVESGDYSSDDSLRNPDFDPNWDQIAPEDDIAILQHLEAINLFVNLSIGKTIGTFSVEQPGKAI</sequence>
<name>A0A7R8UPG9_HERIL</name>
<proteinExistence type="predicted"/>